<dbReference type="PANTHER" id="PTHR38436:SF1">
    <property type="entry name" value="ESTER CYCLASE"/>
    <property type="match status" value="1"/>
</dbReference>
<dbReference type="Pfam" id="PF07366">
    <property type="entry name" value="SnoaL"/>
    <property type="match status" value="1"/>
</dbReference>
<dbReference type="EMBL" id="BARW01032188">
    <property type="protein sequence ID" value="GAJ10512.1"/>
    <property type="molecule type" value="Genomic_DNA"/>
</dbReference>
<dbReference type="InterPro" id="IPR032710">
    <property type="entry name" value="NTF2-like_dom_sf"/>
</dbReference>
<dbReference type="PANTHER" id="PTHR38436">
    <property type="entry name" value="POLYKETIDE CYCLASE SNOAL-LIKE DOMAIN"/>
    <property type="match status" value="1"/>
</dbReference>
<dbReference type="GO" id="GO:0030638">
    <property type="term" value="P:polyketide metabolic process"/>
    <property type="evidence" value="ECO:0007669"/>
    <property type="project" value="InterPro"/>
</dbReference>
<gene>
    <name evidence="1" type="ORF">S12H4_51002</name>
</gene>
<organism evidence="1">
    <name type="scientific">marine sediment metagenome</name>
    <dbReference type="NCBI Taxonomy" id="412755"/>
    <lineage>
        <taxon>unclassified sequences</taxon>
        <taxon>metagenomes</taxon>
        <taxon>ecological metagenomes</taxon>
    </lineage>
</organism>
<name>X1V403_9ZZZZ</name>
<comment type="caution">
    <text evidence="1">The sequence shown here is derived from an EMBL/GenBank/DDBJ whole genome shotgun (WGS) entry which is preliminary data.</text>
</comment>
<evidence type="ECO:0000313" key="1">
    <source>
        <dbReference type="EMBL" id="GAJ10512.1"/>
    </source>
</evidence>
<dbReference type="SUPFAM" id="SSF54427">
    <property type="entry name" value="NTF2-like"/>
    <property type="match status" value="1"/>
</dbReference>
<feature type="non-terminal residue" evidence="1">
    <location>
        <position position="1"/>
    </location>
</feature>
<protein>
    <recommendedName>
        <fullName evidence="2">SnoaL-like domain-containing protein</fullName>
    </recommendedName>
</protein>
<sequence>GGVLCASAAQEELTREQKNKLLVDVAIGAMNDGDWELMSKLYSPRFVQHSPGDTKTITWADFELNSRIMKNKFPTLRLEIEDIIAEGDKVAVRLKTVVTFKESHSYYIRGPGKVEFKEIDIMRITGGRIVEEWCESDTEVWIKKLRKLTSVKTWK</sequence>
<accession>X1V403</accession>
<proteinExistence type="predicted"/>
<dbReference type="Gene3D" id="3.10.450.50">
    <property type="match status" value="1"/>
</dbReference>
<reference evidence="1" key="1">
    <citation type="journal article" date="2014" name="Front. Microbiol.">
        <title>High frequency of phylogenetically diverse reductive dehalogenase-homologous genes in deep subseafloor sedimentary metagenomes.</title>
        <authorList>
            <person name="Kawai M."/>
            <person name="Futagami T."/>
            <person name="Toyoda A."/>
            <person name="Takaki Y."/>
            <person name="Nishi S."/>
            <person name="Hori S."/>
            <person name="Arai W."/>
            <person name="Tsubouchi T."/>
            <person name="Morono Y."/>
            <person name="Uchiyama I."/>
            <person name="Ito T."/>
            <person name="Fujiyama A."/>
            <person name="Inagaki F."/>
            <person name="Takami H."/>
        </authorList>
    </citation>
    <scope>NUCLEOTIDE SEQUENCE</scope>
    <source>
        <strain evidence="1">Expedition CK06-06</strain>
    </source>
</reference>
<dbReference type="AlphaFoldDB" id="X1V403"/>
<dbReference type="InterPro" id="IPR009959">
    <property type="entry name" value="Cyclase_SnoaL-like"/>
</dbReference>
<evidence type="ECO:0008006" key="2">
    <source>
        <dbReference type="Google" id="ProtNLM"/>
    </source>
</evidence>